<feature type="transmembrane region" description="Helical" evidence="6">
    <location>
        <begin position="68"/>
        <end position="86"/>
    </location>
</feature>
<organism evidence="7 8">
    <name type="scientific">Piscirickettsia salmonis</name>
    <dbReference type="NCBI Taxonomy" id="1238"/>
    <lineage>
        <taxon>Bacteria</taxon>
        <taxon>Pseudomonadati</taxon>
        <taxon>Pseudomonadota</taxon>
        <taxon>Gammaproteobacteria</taxon>
        <taxon>Thiotrichales</taxon>
        <taxon>Piscirickettsiaceae</taxon>
        <taxon>Piscirickettsia</taxon>
    </lineage>
</organism>
<keyword evidence="8" id="KW-1185">Reference proteome</keyword>
<dbReference type="RefSeq" id="WP_230396884.1">
    <property type="nucleotide sequence ID" value="NZ_CP013757.1"/>
</dbReference>
<dbReference type="AlphaFoldDB" id="A0A9Q6PSZ4"/>
<dbReference type="InterPro" id="IPR002781">
    <property type="entry name" value="TM_pro_TauE-like"/>
</dbReference>
<accession>A0A9Q6PSZ4</accession>
<dbReference type="PANTHER" id="PTHR43483">
    <property type="entry name" value="MEMBRANE TRANSPORTER PROTEIN HI_0806-RELATED"/>
    <property type="match status" value="1"/>
</dbReference>
<evidence type="ECO:0000313" key="8">
    <source>
        <dbReference type="Proteomes" id="UP000422232"/>
    </source>
</evidence>
<feature type="transmembrane region" description="Helical" evidence="6">
    <location>
        <begin position="26"/>
        <end position="56"/>
    </location>
</feature>
<proteinExistence type="inferred from homology"/>
<dbReference type="EMBL" id="CP038908">
    <property type="protein sequence ID" value="QGO06207.1"/>
    <property type="molecule type" value="Genomic_DNA"/>
</dbReference>
<keyword evidence="5 6" id="KW-0472">Membrane</keyword>
<feature type="transmembrane region" description="Helical" evidence="6">
    <location>
        <begin position="272"/>
        <end position="292"/>
    </location>
</feature>
<evidence type="ECO:0000256" key="2">
    <source>
        <dbReference type="ARBA" id="ARBA00009142"/>
    </source>
</evidence>
<feature type="transmembrane region" description="Helical" evidence="6">
    <location>
        <begin position="240"/>
        <end position="260"/>
    </location>
</feature>
<keyword evidence="6" id="KW-1003">Cell membrane</keyword>
<name>A0A9Q6PSZ4_PISSA</name>
<dbReference type="GO" id="GO:0005886">
    <property type="term" value="C:plasma membrane"/>
    <property type="evidence" value="ECO:0007669"/>
    <property type="project" value="UniProtKB-SubCell"/>
</dbReference>
<feature type="transmembrane region" description="Helical" evidence="6">
    <location>
        <begin position="98"/>
        <end position="116"/>
    </location>
</feature>
<protein>
    <recommendedName>
        <fullName evidence="6">Probable membrane transporter protein</fullName>
    </recommendedName>
</protein>
<dbReference type="Pfam" id="PF01925">
    <property type="entry name" value="TauE"/>
    <property type="match status" value="1"/>
</dbReference>
<evidence type="ECO:0000256" key="4">
    <source>
        <dbReference type="ARBA" id="ARBA00022989"/>
    </source>
</evidence>
<dbReference type="Proteomes" id="UP000422232">
    <property type="component" value="Chromosome"/>
</dbReference>
<sequence length="295" mass="31873">MYSPNYVTLAHNLNDLDLGLKLKMIFILYLIAGAIVGTLSGLLGIGGGLIMVPLLTITLPYYHVPAEYVVHVAVATSLVVVLFNSAQATYSHARNGNVLWNVLFLLSPFAIIGILIGGSIANYLSSKALLTVFAIFLIYTVTRSTLKLIRKNSKKTTGTFQLPSKLYSFSYATFVGAASSLLGIGAAATIIPFLRSAKLDMVKCAALATSLSIVTAFSATLLYISSGWHLNPYSDYATGYIYWPAVIGILIGATMTVPLGTRLGRQLKDETLASYFLILLVIILIITIYKLFMLP</sequence>
<comment type="subcellular location">
    <subcellularLocation>
        <location evidence="6">Cell membrane</location>
        <topology evidence="6">Multi-pass membrane protein</topology>
    </subcellularLocation>
    <subcellularLocation>
        <location evidence="1">Membrane</location>
        <topology evidence="1">Multi-pass membrane protein</topology>
    </subcellularLocation>
</comment>
<feature type="transmembrane region" description="Helical" evidence="6">
    <location>
        <begin position="206"/>
        <end position="228"/>
    </location>
</feature>
<evidence type="ECO:0000256" key="5">
    <source>
        <dbReference type="ARBA" id="ARBA00023136"/>
    </source>
</evidence>
<evidence type="ECO:0000313" key="7">
    <source>
        <dbReference type="EMBL" id="QGO06207.1"/>
    </source>
</evidence>
<keyword evidence="3 6" id="KW-0812">Transmembrane</keyword>
<evidence type="ECO:0000256" key="1">
    <source>
        <dbReference type="ARBA" id="ARBA00004141"/>
    </source>
</evidence>
<dbReference type="PANTHER" id="PTHR43483:SF3">
    <property type="entry name" value="MEMBRANE TRANSPORTER PROTEIN HI_0806-RELATED"/>
    <property type="match status" value="1"/>
</dbReference>
<feature type="transmembrane region" description="Helical" evidence="6">
    <location>
        <begin position="128"/>
        <end position="149"/>
    </location>
</feature>
<gene>
    <name evidence="7" type="ORF">Psal009_02113</name>
</gene>
<feature type="transmembrane region" description="Helical" evidence="6">
    <location>
        <begin position="169"/>
        <end position="194"/>
    </location>
</feature>
<comment type="similarity">
    <text evidence="2 6">Belongs to the 4-toluene sulfonate uptake permease (TSUP) (TC 2.A.102) family.</text>
</comment>
<reference evidence="7 8" key="1">
    <citation type="submission" date="2019-04" db="EMBL/GenBank/DDBJ databases">
        <title>Complete genome sequencing of Piscirickettsia salmonis strain Psal-009.</title>
        <authorList>
            <person name="Schober I."/>
            <person name="Bunk B."/>
            <person name="Sproer C."/>
            <person name="Carril G.P."/>
            <person name="Riedel T."/>
            <person name="Flores-Herrera P.A."/>
            <person name="Nourdin-Galindo G."/>
            <person name="Marshall S.H."/>
            <person name="Overmann J."/>
        </authorList>
    </citation>
    <scope>NUCLEOTIDE SEQUENCE [LARGE SCALE GENOMIC DNA]</scope>
    <source>
        <strain evidence="7 8">Psal-009</strain>
    </source>
</reference>
<keyword evidence="4 6" id="KW-1133">Transmembrane helix</keyword>
<evidence type="ECO:0000256" key="6">
    <source>
        <dbReference type="RuleBase" id="RU363041"/>
    </source>
</evidence>
<evidence type="ECO:0000256" key="3">
    <source>
        <dbReference type="ARBA" id="ARBA00022692"/>
    </source>
</evidence>